<dbReference type="PANTHER" id="PTHR45646">
    <property type="entry name" value="SERINE/THREONINE-PROTEIN KINASE DOA-RELATED"/>
    <property type="match status" value="1"/>
</dbReference>
<dbReference type="Gene3D" id="1.10.510.10">
    <property type="entry name" value="Transferase(Phosphotransferase) domain 1"/>
    <property type="match status" value="1"/>
</dbReference>
<dbReference type="GO" id="GO:0005634">
    <property type="term" value="C:nucleus"/>
    <property type="evidence" value="ECO:0007669"/>
    <property type="project" value="TreeGrafter"/>
</dbReference>
<evidence type="ECO:0000313" key="12">
    <source>
        <dbReference type="Proteomes" id="UP000011087"/>
    </source>
</evidence>
<evidence type="ECO:0000313" key="11">
    <source>
        <dbReference type="EnsemblProtists" id="EKX41499"/>
    </source>
</evidence>
<dbReference type="PaxDb" id="55529-EKX41499"/>
<dbReference type="HOGENOM" id="CLU_000288_5_16_1"/>
<feature type="compositionally biased region" description="Pro residues" evidence="8">
    <location>
        <begin position="392"/>
        <end position="405"/>
    </location>
</feature>
<dbReference type="AlphaFoldDB" id="L1J008"/>
<dbReference type="PROSITE" id="PS50011">
    <property type="entry name" value="PROTEIN_KINASE_DOM"/>
    <property type="match status" value="1"/>
</dbReference>
<sequence length="454" mass="52170">MRVGGEKRPLRQDLQDYDPRQRRRTDEVKYPDHQWDDKDGHYMITLGESLLPRYKILKVIGEGTFGKVTQCWDRHEKKYVAIKIIKSIQKYRDAAKVEISILKDIERKDKNGTSGCIRMLEAFDFRGHFCLVFDLLGMSMYDFLRQNSYRPFSLNEVQIFGKQILNAVSFLHNMGLIHTDLKLENVLLVNSDWQYHRHAVHGRSRVVKRKDVVVIDLGSAIYEKDHHATVVSTRHYRAPEVVLGMGWSFPCDLWSVGCILLELFTGEATFQTHENMEHLAMMEKIFGKIPLHIVSRVDRKESGRYFSDSGELRWSEEATQDSVRAVEKLKPLKSMFDLSREDHRQFYDLCRELMILDPNSRMTASASLNHPFFQLNIEPDFTDLTLLQYPDAPIPPSTMPAPPGHVPGKINSTQVPRNTASETLLQQNPSFHAGLPAGGSETSGKSWLPQDINA</sequence>
<proteinExistence type="inferred from homology"/>
<gene>
    <name evidence="10" type="ORF">GUITHDRAFT_88400</name>
</gene>
<keyword evidence="2" id="KW-0808">Transferase</keyword>
<dbReference type="InterPro" id="IPR008271">
    <property type="entry name" value="Ser/Thr_kinase_AS"/>
</dbReference>
<evidence type="ECO:0000256" key="1">
    <source>
        <dbReference type="ARBA" id="ARBA00022527"/>
    </source>
</evidence>
<evidence type="ECO:0000256" key="3">
    <source>
        <dbReference type="ARBA" id="ARBA00022741"/>
    </source>
</evidence>
<keyword evidence="3 6" id="KW-0547">Nucleotide-binding</keyword>
<evidence type="ECO:0000256" key="5">
    <source>
        <dbReference type="ARBA" id="ARBA00022840"/>
    </source>
</evidence>
<evidence type="ECO:0000256" key="8">
    <source>
        <dbReference type="SAM" id="MobiDB-lite"/>
    </source>
</evidence>
<evidence type="ECO:0000256" key="2">
    <source>
        <dbReference type="ARBA" id="ARBA00022679"/>
    </source>
</evidence>
<evidence type="ECO:0000256" key="6">
    <source>
        <dbReference type="PROSITE-ProRule" id="PRU10141"/>
    </source>
</evidence>
<dbReference type="KEGG" id="gtt:GUITHDRAFT_88400"/>
<dbReference type="Gene3D" id="3.30.200.20">
    <property type="entry name" value="Phosphorylase Kinase, domain 1"/>
    <property type="match status" value="1"/>
</dbReference>
<dbReference type="CDD" id="cd14134">
    <property type="entry name" value="PKc_CLK"/>
    <property type="match status" value="1"/>
</dbReference>
<dbReference type="GO" id="GO:0005524">
    <property type="term" value="F:ATP binding"/>
    <property type="evidence" value="ECO:0007669"/>
    <property type="project" value="UniProtKB-UniRule"/>
</dbReference>
<accession>L1J008</accession>
<comment type="similarity">
    <text evidence="7">Belongs to the protein kinase superfamily.</text>
</comment>
<dbReference type="InterPro" id="IPR017441">
    <property type="entry name" value="Protein_kinase_ATP_BS"/>
</dbReference>
<feature type="domain" description="Protein kinase" evidence="9">
    <location>
        <begin position="54"/>
        <end position="373"/>
    </location>
</feature>
<dbReference type="PANTHER" id="PTHR45646:SF11">
    <property type="entry name" value="SERINE_THREONINE-PROTEIN KINASE DOA"/>
    <property type="match status" value="1"/>
</dbReference>
<evidence type="ECO:0000256" key="4">
    <source>
        <dbReference type="ARBA" id="ARBA00022777"/>
    </source>
</evidence>
<feature type="region of interest" description="Disordered" evidence="8">
    <location>
        <begin position="392"/>
        <end position="454"/>
    </location>
</feature>
<evidence type="ECO:0000313" key="10">
    <source>
        <dbReference type="EMBL" id="EKX41499.1"/>
    </source>
</evidence>
<dbReference type="RefSeq" id="XP_005828479.1">
    <property type="nucleotide sequence ID" value="XM_005828422.1"/>
</dbReference>
<dbReference type="EnsemblProtists" id="EKX41499">
    <property type="protein sequence ID" value="EKX41499"/>
    <property type="gene ID" value="GUITHDRAFT_88400"/>
</dbReference>
<organism evidence="10">
    <name type="scientific">Guillardia theta (strain CCMP2712)</name>
    <name type="common">Cryptophyte</name>
    <dbReference type="NCBI Taxonomy" id="905079"/>
    <lineage>
        <taxon>Eukaryota</taxon>
        <taxon>Cryptophyceae</taxon>
        <taxon>Pyrenomonadales</taxon>
        <taxon>Geminigeraceae</taxon>
        <taxon>Guillardia</taxon>
    </lineage>
</organism>
<dbReference type="PROSITE" id="PS00107">
    <property type="entry name" value="PROTEIN_KINASE_ATP"/>
    <property type="match status" value="1"/>
</dbReference>
<dbReference type="SMART" id="SM00220">
    <property type="entry name" value="S_TKc"/>
    <property type="match status" value="1"/>
</dbReference>
<keyword evidence="5 6" id="KW-0067">ATP-binding</keyword>
<feature type="binding site" evidence="6">
    <location>
        <position position="83"/>
    </location>
    <ligand>
        <name>ATP</name>
        <dbReference type="ChEBI" id="CHEBI:30616"/>
    </ligand>
</feature>
<dbReference type="InterPro" id="IPR000719">
    <property type="entry name" value="Prot_kinase_dom"/>
</dbReference>
<dbReference type="OrthoDB" id="283111at2759"/>
<dbReference type="eggNOG" id="KOG0671">
    <property type="taxonomic scope" value="Eukaryota"/>
</dbReference>
<name>L1J008_GUITC</name>
<dbReference type="PROSITE" id="PS00108">
    <property type="entry name" value="PROTEIN_KINASE_ST"/>
    <property type="match status" value="1"/>
</dbReference>
<dbReference type="GO" id="GO:0043484">
    <property type="term" value="P:regulation of RNA splicing"/>
    <property type="evidence" value="ECO:0007669"/>
    <property type="project" value="TreeGrafter"/>
</dbReference>
<dbReference type="EMBL" id="JH993023">
    <property type="protein sequence ID" value="EKX41499.1"/>
    <property type="molecule type" value="Genomic_DNA"/>
</dbReference>
<protein>
    <recommendedName>
        <fullName evidence="9">Protein kinase domain-containing protein</fullName>
    </recommendedName>
</protein>
<evidence type="ECO:0000256" key="7">
    <source>
        <dbReference type="RuleBase" id="RU000304"/>
    </source>
</evidence>
<dbReference type="GO" id="GO:0004674">
    <property type="term" value="F:protein serine/threonine kinase activity"/>
    <property type="evidence" value="ECO:0007669"/>
    <property type="project" value="UniProtKB-KW"/>
</dbReference>
<evidence type="ECO:0000259" key="9">
    <source>
        <dbReference type="PROSITE" id="PS50011"/>
    </source>
</evidence>
<dbReference type="GeneID" id="17298176"/>
<dbReference type="OMA" id="RHHIQSF"/>
<dbReference type="InterPro" id="IPR011009">
    <property type="entry name" value="Kinase-like_dom_sf"/>
</dbReference>
<dbReference type="InterPro" id="IPR051175">
    <property type="entry name" value="CLK_kinases"/>
</dbReference>
<dbReference type="Pfam" id="PF00069">
    <property type="entry name" value="Pkinase"/>
    <property type="match status" value="1"/>
</dbReference>
<dbReference type="Proteomes" id="UP000011087">
    <property type="component" value="Unassembled WGS sequence"/>
</dbReference>
<dbReference type="SUPFAM" id="SSF56112">
    <property type="entry name" value="Protein kinase-like (PK-like)"/>
    <property type="match status" value="1"/>
</dbReference>
<reference evidence="11" key="3">
    <citation type="submission" date="2016-03" db="UniProtKB">
        <authorList>
            <consortium name="EnsemblProtists"/>
        </authorList>
    </citation>
    <scope>IDENTIFICATION</scope>
</reference>
<feature type="compositionally biased region" description="Polar residues" evidence="8">
    <location>
        <begin position="410"/>
        <end position="430"/>
    </location>
</feature>
<reference evidence="12" key="2">
    <citation type="submission" date="2012-11" db="EMBL/GenBank/DDBJ databases">
        <authorList>
            <person name="Kuo A."/>
            <person name="Curtis B.A."/>
            <person name="Tanifuji G."/>
            <person name="Burki F."/>
            <person name="Gruber A."/>
            <person name="Irimia M."/>
            <person name="Maruyama S."/>
            <person name="Arias M.C."/>
            <person name="Ball S.G."/>
            <person name="Gile G.H."/>
            <person name="Hirakawa Y."/>
            <person name="Hopkins J.F."/>
            <person name="Rensing S.A."/>
            <person name="Schmutz J."/>
            <person name="Symeonidi A."/>
            <person name="Elias M."/>
            <person name="Eveleigh R.J."/>
            <person name="Herman E.K."/>
            <person name="Klute M.J."/>
            <person name="Nakayama T."/>
            <person name="Obornik M."/>
            <person name="Reyes-Prieto A."/>
            <person name="Armbrust E.V."/>
            <person name="Aves S.J."/>
            <person name="Beiko R.G."/>
            <person name="Coutinho P."/>
            <person name="Dacks J.B."/>
            <person name="Durnford D.G."/>
            <person name="Fast N.M."/>
            <person name="Green B.R."/>
            <person name="Grisdale C."/>
            <person name="Hempe F."/>
            <person name="Henrissat B."/>
            <person name="Hoppner M.P."/>
            <person name="Ishida K.-I."/>
            <person name="Kim E."/>
            <person name="Koreny L."/>
            <person name="Kroth P.G."/>
            <person name="Liu Y."/>
            <person name="Malik S.-B."/>
            <person name="Maier U.G."/>
            <person name="McRose D."/>
            <person name="Mock T."/>
            <person name="Neilson J.A."/>
            <person name="Onodera N.T."/>
            <person name="Poole A.M."/>
            <person name="Pritham E.J."/>
            <person name="Richards T.A."/>
            <person name="Rocap G."/>
            <person name="Roy S.W."/>
            <person name="Sarai C."/>
            <person name="Schaack S."/>
            <person name="Shirato S."/>
            <person name="Slamovits C.H."/>
            <person name="Spencer D.F."/>
            <person name="Suzuki S."/>
            <person name="Worden A.Z."/>
            <person name="Zauner S."/>
            <person name="Barry K."/>
            <person name="Bell C."/>
            <person name="Bharti A.K."/>
            <person name="Crow J.A."/>
            <person name="Grimwood J."/>
            <person name="Kramer R."/>
            <person name="Lindquist E."/>
            <person name="Lucas S."/>
            <person name="Salamov A."/>
            <person name="McFadden G.I."/>
            <person name="Lane C.E."/>
            <person name="Keeling P.J."/>
            <person name="Gray M.W."/>
            <person name="Grigoriev I.V."/>
            <person name="Archibald J.M."/>
        </authorList>
    </citation>
    <scope>NUCLEOTIDE SEQUENCE</scope>
    <source>
        <strain evidence="12">CCMP2712</strain>
    </source>
</reference>
<keyword evidence="12" id="KW-1185">Reference proteome</keyword>
<keyword evidence="1 7" id="KW-0723">Serine/threonine-protein kinase</keyword>
<keyword evidence="4" id="KW-0418">Kinase</keyword>
<feature type="region of interest" description="Disordered" evidence="8">
    <location>
        <begin position="1"/>
        <end position="29"/>
    </location>
</feature>
<reference evidence="10 12" key="1">
    <citation type="journal article" date="2012" name="Nature">
        <title>Algal genomes reveal evolutionary mosaicism and the fate of nucleomorphs.</title>
        <authorList>
            <consortium name="DOE Joint Genome Institute"/>
            <person name="Curtis B.A."/>
            <person name="Tanifuji G."/>
            <person name="Burki F."/>
            <person name="Gruber A."/>
            <person name="Irimia M."/>
            <person name="Maruyama S."/>
            <person name="Arias M.C."/>
            <person name="Ball S.G."/>
            <person name="Gile G.H."/>
            <person name="Hirakawa Y."/>
            <person name="Hopkins J.F."/>
            <person name="Kuo A."/>
            <person name="Rensing S.A."/>
            <person name="Schmutz J."/>
            <person name="Symeonidi A."/>
            <person name="Elias M."/>
            <person name="Eveleigh R.J."/>
            <person name="Herman E.K."/>
            <person name="Klute M.J."/>
            <person name="Nakayama T."/>
            <person name="Obornik M."/>
            <person name="Reyes-Prieto A."/>
            <person name="Armbrust E.V."/>
            <person name="Aves S.J."/>
            <person name="Beiko R.G."/>
            <person name="Coutinho P."/>
            <person name="Dacks J.B."/>
            <person name="Durnford D.G."/>
            <person name="Fast N.M."/>
            <person name="Green B.R."/>
            <person name="Grisdale C.J."/>
            <person name="Hempel F."/>
            <person name="Henrissat B."/>
            <person name="Hoppner M.P."/>
            <person name="Ishida K."/>
            <person name="Kim E."/>
            <person name="Koreny L."/>
            <person name="Kroth P.G."/>
            <person name="Liu Y."/>
            <person name="Malik S.B."/>
            <person name="Maier U.G."/>
            <person name="McRose D."/>
            <person name="Mock T."/>
            <person name="Neilson J.A."/>
            <person name="Onodera N.T."/>
            <person name="Poole A.M."/>
            <person name="Pritham E.J."/>
            <person name="Richards T.A."/>
            <person name="Rocap G."/>
            <person name="Roy S.W."/>
            <person name="Sarai C."/>
            <person name="Schaack S."/>
            <person name="Shirato S."/>
            <person name="Slamovits C.H."/>
            <person name="Spencer D.F."/>
            <person name="Suzuki S."/>
            <person name="Worden A.Z."/>
            <person name="Zauner S."/>
            <person name="Barry K."/>
            <person name="Bell C."/>
            <person name="Bharti A.K."/>
            <person name="Crow J.A."/>
            <person name="Grimwood J."/>
            <person name="Kramer R."/>
            <person name="Lindquist E."/>
            <person name="Lucas S."/>
            <person name="Salamov A."/>
            <person name="McFadden G.I."/>
            <person name="Lane C.E."/>
            <person name="Keeling P.J."/>
            <person name="Gray M.W."/>
            <person name="Grigoriev I.V."/>
            <person name="Archibald J.M."/>
        </authorList>
    </citation>
    <scope>NUCLEOTIDE SEQUENCE</scope>
    <source>
        <strain evidence="10 12">CCMP2712</strain>
    </source>
</reference>